<keyword evidence="3" id="KW-1185">Reference proteome</keyword>
<dbReference type="InterPro" id="IPR013783">
    <property type="entry name" value="Ig-like_fold"/>
</dbReference>
<evidence type="ECO:0000256" key="1">
    <source>
        <dbReference type="SAM" id="SignalP"/>
    </source>
</evidence>
<protein>
    <submittedName>
        <fullName evidence="2">Uncharacterized protein</fullName>
    </submittedName>
</protein>
<reference evidence="2" key="2">
    <citation type="submission" date="2023-06" db="EMBL/GenBank/DDBJ databases">
        <authorList>
            <consortium name="Lawrence Berkeley National Laboratory"/>
            <person name="Haridas S."/>
            <person name="Hensen N."/>
            <person name="Bonometti L."/>
            <person name="Westerberg I."/>
            <person name="Brannstrom I.O."/>
            <person name="Guillou S."/>
            <person name="Cros-Aarteil S."/>
            <person name="Calhoun S."/>
            <person name="Kuo A."/>
            <person name="Mondo S."/>
            <person name="Pangilinan J."/>
            <person name="Riley R."/>
            <person name="Labutti K."/>
            <person name="Andreopoulos B."/>
            <person name="Lipzen A."/>
            <person name="Chen C."/>
            <person name="Yanf M."/>
            <person name="Daum C."/>
            <person name="Ng V."/>
            <person name="Clum A."/>
            <person name="Steindorff A."/>
            <person name="Ohm R."/>
            <person name="Martin F."/>
            <person name="Silar P."/>
            <person name="Natvig D."/>
            <person name="Lalanne C."/>
            <person name="Gautier V."/>
            <person name="Ament-Velasquez S.L."/>
            <person name="Kruys A."/>
            <person name="Hutchinson M.I."/>
            <person name="Powell A.J."/>
            <person name="Barry K."/>
            <person name="Miller A.N."/>
            <person name="Grigoriev I.V."/>
            <person name="Debuchy R."/>
            <person name="Gladieux P."/>
            <person name="Thoren M.H."/>
            <person name="Johannesson H."/>
        </authorList>
    </citation>
    <scope>NUCLEOTIDE SEQUENCE</scope>
    <source>
        <strain evidence="2">CBS 118394</strain>
    </source>
</reference>
<name>A0AAE0MH47_9PEZI</name>
<dbReference type="Proteomes" id="UP001283341">
    <property type="component" value="Unassembled WGS sequence"/>
</dbReference>
<evidence type="ECO:0000313" key="2">
    <source>
        <dbReference type="EMBL" id="KAK3331518.1"/>
    </source>
</evidence>
<reference evidence="2" key="1">
    <citation type="journal article" date="2023" name="Mol. Phylogenet. Evol.">
        <title>Genome-scale phylogeny and comparative genomics of the fungal order Sordariales.</title>
        <authorList>
            <person name="Hensen N."/>
            <person name="Bonometti L."/>
            <person name="Westerberg I."/>
            <person name="Brannstrom I.O."/>
            <person name="Guillou S."/>
            <person name="Cros-Aarteil S."/>
            <person name="Calhoun S."/>
            <person name="Haridas S."/>
            <person name="Kuo A."/>
            <person name="Mondo S."/>
            <person name="Pangilinan J."/>
            <person name="Riley R."/>
            <person name="LaButti K."/>
            <person name="Andreopoulos B."/>
            <person name="Lipzen A."/>
            <person name="Chen C."/>
            <person name="Yan M."/>
            <person name="Daum C."/>
            <person name="Ng V."/>
            <person name="Clum A."/>
            <person name="Steindorff A."/>
            <person name="Ohm R.A."/>
            <person name="Martin F."/>
            <person name="Silar P."/>
            <person name="Natvig D.O."/>
            <person name="Lalanne C."/>
            <person name="Gautier V."/>
            <person name="Ament-Velasquez S.L."/>
            <person name="Kruys A."/>
            <person name="Hutchinson M.I."/>
            <person name="Powell A.J."/>
            <person name="Barry K."/>
            <person name="Miller A.N."/>
            <person name="Grigoriev I.V."/>
            <person name="Debuchy R."/>
            <person name="Gladieux P."/>
            <person name="Hiltunen Thoren M."/>
            <person name="Johannesson H."/>
        </authorList>
    </citation>
    <scope>NUCLEOTIDE SEQUENCE</scope>
    <source>
        <strain evidence="2">CBS 118394</strain>
    </source>
</reference>
<gene>
    <name evidence="2" type="ORF">B0H66DRAFT_580282</name>
</gene>
<proteinExistence type="predicted"/>
<dbReference type="Gene3D" id="2.60.40.10">
    <property type="entry name" value="Immunoglobulins"/>
    <property type="match status" value="1"/>
</dbReference>
<feature type="signal peptide" evidence="1">
    <location>
        <begin position="1"/>
        <end position="16"/>
    </location>
</feature>
<dbReference type="EMBL" id="JAUEDM010000001">
    <property type="protein sequence ID" value="KAK3331518.1"/>
    <property type="molecule type" value="Genomic_DNA"/>
</dbReference>
<dbReference type="AlphaFoldDB" id="A0AAE0MH47"/>
<comment type="caution">
    <text evidence="2">The sequence shown here is derived from an EMBL/GenBank/DDBJ whole genome shotgun (WGS) entry which is preliminary data.</text>
</comment>
<accession>A0AAE0MH47</accession>
<sequence length="615" mass="65661">MLYLFYLVMLALQVLATDIPILLDGALIDPDPQESPCHLPSSICAMEGVCGWQGSRSRIRGYYMQVAGNIVGGTPIAAQVIISEFAMETNQGYIDEINFDGTMKIHNGPIIRINDPNAVFSAGFSSPFMVADDVNPSVSSFSGFPMCVPRSANDTLCPLSNRPTVGTSTTPRRIFQAPDPLVMAPFLVGDFIVYRGFRTPANQIVAFEIIAWNVQITTTGAPTYIRIEETLVGVYTNDPNGEVAETRFVGYTSDPSVTVSISAVDINPCTGLTTDRAIAVAQQRPEAGGRNKWISRIDGTVPTVYTREYRAVASTGTVVTRNGIVAGQYVSPILEWIQPELLVPGSEPLIHEFSQFSHITKGVGPDEDGNIFGPLDPFPQSGVAVFDISTCSPATPTDPQTPQPHVDANIKIGTSGSTATVTDHLYVRSDDTFVLKGSQLNPSTVFANDTLTWRWSIVTAESAGTEANLSTFSRSADNKTATLKFASSAPTGDYLFRLEITSQSQNRTGTADVTITLFSGADTVTVQAVTWTSSQSGTIGVTCVSNYLVDSKVGMTVTYPGDGGVTTSAMAATPPGSGSWSFSTRRVSRPGTVTCQSLLGGQGTRTGTTAKKLRR</sequence>
<feature type="chain" id="PRO_5042278818" evidence="1">
    <location>
        <begin position="17"/>
        <end position="615"/>
    </location>
</feature>
<evidence type="ECO:0000313" key="3">
    <source>
        <dbReference type="Proteomes" id="UP001283341"/>
    </source>
</evidence>
<keyword evidence="1" id="KW-0732">Signal</keyword>
<organism evidence="2 3">
    <name type="scientific">Apodospora peruviana</name>
    <dbReference type="NCBI Taxonomy" id="516989"/>
    <lineage>
        <taxon>Eukaryota</taxon>
        <taxon>Fungi</taxon>
        <taxon>Dikarya</taxon>
        <taxon>Ascomycota</taxon>
        <taxon>Pezizomycotina</taxon>
        <taxon>Sordariomycetes</taxon>
        <taxon>Sordariomycetidae</taxon>
        <taxon>Sordariales</taxon>
        <taxon>Lasiosphaeriaceae</taxon>
        <taxon>Apodospora</taxon>
    </lineage>
</organism>